<dbReference type="AlphaFoldDB" id="X1HXP0"/>
<reference evidence="2" key="1">
    <citation type="journal article" date="2014" name="Front. Microbiol.">
        <title>High frequency of phylogenetically diverse reductive dehalogenase-homologous genes in deep subseafloor sedimentary metagenomes.</title>
        <authorList>
            <person name="Kawai M."/>
            <person name="Futagami T."/>
            <person name="Toyoda A."/>
            <person name="Takaki Y."/>
            <person name="Nishi S."/>
            <person name="Hori S."/>
            <person name="Arai W."/>
            <person name="Tsubouchi T."/>
            <person name="Morono Y."/>
            <person name="Uchiyama I."/>
            <person name="Ito T."/>
            <person name="Fujiyama A."/>
            <person name="Inagaki F."/>
            <person name="Takami H."/>
        </authorList>
    </citation>
    <scope>NUCLEOTIDE SEQUENCE</scope>
    <source>
        <strain evidence="2">Expedition CK06-06</strain>
    </source>
</reference>
<sequence length="69" mass="7652">GEEYKKDPVHLIADELLGIQIAQYIAGSRALFEFERFDRRKPGILKKLPPIMDDVIGGLIAGVLVKVCS</sequence>
<feature type="domain" description="YutG/PgpA" evidence="1">
    <location>
        <begin position="5"/>
        <end position="67"/>
    </location>
</feature>
<dbReference type="Gene3D" id="1.10.3760.10">
    <property type="entry name" value="PgpA-like"/>
    <property type="match status" value="1"/>
</dbReference>
<proteinExistence type="predicted"/>
<dbReference type="InterPro" id="IPR036681">
    <property type="entry name" value="PgpA-like_sf"/>
</dbReference>
<accession>X1HXP0</accession>
<evidence type="ECO:0000259" key="1">
    <source>
        <dbReference type="Pfam" id="PF04608"/>
    </source>
</evidence>
<dbReference type="Pfam" id="PF04608">
    <property type="entry name" value="PgpA"/>
    <property type="match status" value="1"/>
</dbReference>
<evidence type="ECO:0000313" key="2">
    <source>
        <dbReference type="EMBL" id="GAH50043.1"/>
    </source>
</evidence>
<dbReference type="EMBL" id="BARU01023171">
    <property type="protein sequence ID" value="GAH50043.1"/>
    <property type="molecule type" value="Genomic_DNA"/>
</dbReference>
<feature type="non-terminal residue" evidence="2">
    <location>
        <position position="1"/>
    </location>
</feature>
<organism evidence="2">
    <name type="scientific">marine sediment metagenome</name>
    <dbReference type="NCBI Taxonomy" id="412755"/>
    <lineage>
        <taxon>unclassified sequences</taxon>
        <taxon>metagenomes</taxon>
        <taxon>ecological metagenomes</taxon>
    </lineage>
</organism>
<dbReference type="SUPFAM" id="SSF101307">
    <property type="entry name" value="YutG-like"/>
    <property type="match status" value="1"/>
</dbReference>
<dbReference type="InterPro" id="IPR007686">
    <property type="entry name" value="YutG/PgpA"/>
</dbReference>
<comment type="caution">
    <text evidence="2">The sequence shown here is derived from an EMBL/GenBank/DDBJ whole genome shotgun (WGS) entry which is preliminary data.</text>
</comment>
<dbReference type="GO" id="GO:0006629">
    <property type="term" value="P:lipid metabolic process"/>
    <property type="evidence" value="ECO:0007669"/>
    <property type="project" value="InterPro"/>
</dbReference>
<dbReference type="GO" id="GO:0008962">
    <property type="term" value="F:phosphatidylglycerophosphatase activity"/>
    <property type="evidence" value="ECO:0007669"/>
    <property type="project" value="InterPro"/>
</dbReference>
<name>X1HXP0_9ZZZZ</name>
<gene>
    <name evidence="2" type="ORF">S03H2_37637</name>
</gene>
<protein>
    <recommendedName>
        <fullName evidence="1">YutG/PgpA domain-containing protein</fullName>
    </recommendedName>
</protein>